<feature type="compositionally biased region" description="Polar residues" evidence="5">
    <location>
        <begin position="360"/>
        <end position="370"/>
    </location>
</feature>
<comment type="similarity">
    <text evidence="2">Belongs to the PtdIns transfer protein family. PI transfer class IIA subfamily.</text>
</comment>
<feature type="domain" description="DDHD" evidence="6">
    <location>
        <begin position="378"/>
        <end position="564"/>
    </location>
</feature>
<gene>
    <name evidence="8" type="primary">LOC100373574</name>
</gene>
<keyword evidence="3" id="KW-0597">Phosphoprotein</keyword>
<keyword evidence="7" id="KW-1185">Reference proteome</keyword>
<dbReference type="GeneID" id="100373574"/>
<name>A0ABM0GTK5_SACKO</name>
<protein>
    <submittedName>
        <fullName evidence="8">Membrane-associated phosphatidylinositol transfer protein 2-like</fullName>
    </submittedName>
</protein>
<feature type="region of interest" description="Disordered" evidence="5">
    <location>
        <begin position="280"/>
        <end position="306"/>
    </location>
</feature>
<dbReference type="InterPro" id="IPR031315">
    <property type="entry name" value="LNS2/PITP"/>
</dbReference>
<reference evidence="8" key="1">
    <citation type="submission" date="2025-08" db="UniProtKB">
        <authorList>
            <consortium name="RefSeq"/>
        </authorList>
    </citation>
    <scope>IDENTIFICATION</scope>
    <source>
        <tissue evidence="8">Testes</tissue>
    </source>
</reference>
<dbReference type="SMART" id="SM01127">
    <property type="entry name" value="DDHD"/>
    <property type="match status" value="1"/>
</dbReference>
<comment type="subcellular location">
    <subcellularLocation>
        <location evidence="1">Endomembrane system</location>
        <topology evidence="1">Peripheral membrane protein</topology>
    </subcellularLocation>
</comment>
<dbReference type="Pfam" id="PF24695">
    <property type="entry name" value="PITM1-3"/>
    <property type="match status" value="1"/>
</dbReference>
<dbReference type="InterPro" id="IPR001666">
    <property type="entry name" value="PI_transfer"/>
</dbReference>
<evidence type="ECO:0000259" key="6">
    <source>
        <dbReference type="PROSITE" id="PS51043"/>
    </source>
</evidence>
<keyword evidence="4" id="KW-0106">Calcium</keyword>
<evidence type="ECO:0000256" key="5">
    <source>
        <dbReference type="SAM" id="MobiDB-lite"/>
    </source>
</evidence>
<dbReference type="PANTHER" id="PTHR10658:SF81">
    <property type="entry name" value="PROTEIN RETINAL DEGENERATION B"/>
    <property type="match status" value="1"/>
</dbReference>
<feature type="region of interest" description="Disordered" evidence="5">
    <location>
        <begin position="348"/>
        <end position="370"/>
    </location>
</feature>
<dbReference type="Pfam" id="PF02862">
    <property type="entry name" value="DDHD"/>
    <property type="match status" value="2"/>
</dbReference>
<dbReference type="PANTHER" id="PTHR10658">
    <property type="entry name" value="PHOSPHATIDYLINOSITOL TRANSFER PROTEIN"/>
    <property type="match status" value="1"/>
</dbReference>
<feature type="compositionally biased region" description="Polar residues" evidence="5">
    <location>
        <begin position="297"/>
        <end position="306"/>
    </location>
</feature>
<evidence type="ECO:0000313" key="7">
    <source>
        <dbReference type="Proteomes" id="UP000694865"/>
    </source>
</evidence>
<dbReference type="InterPro" id="IPR036412">
    <property type="entry name" value="HAD-like_sf"/>
</dbReference>
<evidence type="ECO:0000313" key="8">
    <source>
        <dbReference type="RefSeq" id="XP_002737070.1"/>
    </source>
</evidence>
<accession>A0ABM0GTK5</accession>
<dbReference type="InterPro" id="IPR023214">
    <property type="entry name" value="HAD_sf"/>
</dbReference>
<evidence type="ECO:0000256" key="2">
    <source>
        <dbReference type="ARBA" id="ARBA00010316"/>
    </source>
</evidence>
<evidence type="ECO:0000256" key="3">
    <source>
        <dbReference type="ARBA" id="ARBA00022553"/>
    </source>
</evidence>
<sequence>MEVYTSMMILSGTILNGSPLTDISQWRMNSIVRESDSSGEDEFYDAQEDVSGEINAGLSKWSSEEYLTREIGDASADEGGDYTKNRQVRQTSMESTPGSPTLSIRGHDHHCRIHWLFLVLHGGNILDGGQDINSKQIDLNTLRAALDAVTRAHFPATYGHIAVKLVPCPSTCTEALNLLTSISPYSYDTKSPLNDNSPSTGCGDFLPLGALPVIATSNPEYLEIVTTVVNKANSVYADFLKSDDGFGFSGQVSLIGDSVGAILGYDMLCWPNLSSLNHHGSQLSMSESEDDHLQETRPLSRSSGDLQQIDTEDVVTSIDTNKRFAAPGSAFHRESSFTFGSKGHIHQKLTNKSSHESSKHTATTSVQQPISENHLPRLEFEVHNFYMFGSPLALVLAYRKMVHTDGRSMADDPVQPCCGQVYNLFHRTDPSASRLEPLLDVKFSLLPPSTVPRYQKFPLGDGHSINIGDIIHSNSFLFGEGGGSNLQRHPSQCSVSSQTDYPPATTCHLSSVVNKWWGSKRLDYALYCPEALQAFPTGALPHLFHASYWESTDVVAFILRQMVRHDSVSVHMGNDTGQEMPTFAPMQPREKWQRRRTTVKLKNVSPNHRSNDIIVTEELNQTLHARFMYGPLDMVTLTGEKIDIHIMTQPPSGEWVYFDTVVTNNHGRTSYTLPDSRRLGHGMYPVKMVVRGDHTCVDSYLLVLPPRTESVVFSIDGSFTASVSIMGKDPKVRPGAVDVVRHWQELGYLIIYVTARPDMQKQKVLEWLAQHNFPHGMVNFCDGISADPLRQKGNYLKNLIQDTKLVIHAAYGSSKDISVYHSIGLQPHQIFIVGKSSKKHNTQAQVLSEGYAAHLNELARASRPAVGNSRMVLRRGCFSLPGQGKVVRVPTKQPARRVASYQGTTITSGQGQGLAPMRSFTQKTSPQMTHRASIGGVKFESAI</sequence>
<dbReference type="Pfam" id="PF24694">
    <property type="entry name" value="LNS2_PITM1-3"/>
    <property type="match status" value="1"/>
</dbReference>
<dbReference type="PROSITE" id="PS51043">
    <property type="entry name" value="DDHD"/>
    <property type="match status" value="1"/>
</dbReference>
<proteinExistence type="inferred from homology"/>
<dbReference type="InterPro" id="IPR004177">
    <property type="entry name" value="DDHD_dom"/>
</dbReference>
<dbReference type="Gene3D" id="3.40.50.1000">
    <property type="entry name" value="HAD superfamily/HAD-like"/>
    <property type="match status" value="1"/>
</dbReference>
<evidence type="ECO:0000256" key="1">
    <source>
        <dbReference type="ARBA" id="ARBA00004184"/>
    </source>
</evidence>
<dbReference type="Proteomes" id="UP000694865">
    <property type="component" value="Unplaced"/>
</dbReference>
<evidence type="ECO:0000256" key="4">
    <source>
        <dbReference type="ARBA" id="ARBA00022837"/>
    </source>
</evidence>
<dbReference type="RefSeq" id="XP_002737070.1">
    <property type="nucleotide sequence ID" value="XM_002737024.2"/>
</dbReference>
<dbReference type="SMART" id="SM00775">
    <property type="entry name" value="LNS2"/>
    <property type="match status" value="1"/>
</dbReference>
<dbReference type="SUPFAM" id="SSF56784">
    <property type="entry name" value="HAD-like"/>
    <property type="match status" value="1"/>
</dbReference>
<organism evidence="7 8">
    <name type="scientific">Saccoglossus kowalevskii</name>
    <name type="common">Acorn worm</name>
    <dbReference type="NCBI Taxonomy" id="10224"/>
    <lineage>
        <taxon>Eukaryota</taxon>
        <taxon>Metazoa</taxon>
        <taxon>Hemichordata</taxon>
        <taxon>Enteropneusta</taxon>
        <taxon>Harrimaniidae</taxon>
        <taxon>Saccoglossus</taxon>
    </lineage>
</organism>